<dbReference type="AlphaFoldDB" id="A0A2U2J6Q0"/>
<protein>
    <submittedName>
        <fullName evidence="1">Uncharacterized protein</fullName>
    </submittedName>
</protein>
<gene>
    <name evidence="1" type="ORF">DIS07_14960</name>
</gene>
<reference evidence="1 2" key="1">
    <citation type="submission" date="2018-05" db="EMBL/GenBank/DDBJ databases">
        <title>Polaribacter aquimarinus sp. nov., isolated from sediment in a sediment of sea.</title>
        <authorList>
            <person name="Lu D."/>
        </authorList>
    </citation>
    <scope>NUCLEOTIDE SEQUENCE [LARGE SCALE GENOMIC DNA]</scope>
    <source>
        <strain evidence="1 2">ZY113</strain>
    </source>
</reference>
<evidence type="ECO:0000313" key="1">
    <source>
        <dbReference type="EMBL" id="PWG04019.1"/>
    </source>
</evidence>
<accession>A0A2U2J6Q0</accession>
<name>A0A2U2J6Q0_9FLAO</name>
<keyword evidence="2" id="KW-1185">Reference proteome</keyword>
<evidence type="ECO:0000313" key="2">
    <source>
        <dbReference type="Proteomes" id="UP000245670"/>
    </source>
</evidence>
<dbReference type="EMBL" id="QFFG01000017">
    <property type="protein sequence ID" value="PWG04019.1"/>
    <property type="molecule type" value="Genomic_DNA"/>
</dbReference>
<organism evidence="1 2">
    <name type="scientific">Polaribacter aquimarinus</name>
    <dbReference type="NCBI Taxonomy" id="2100726"/>
    <lineage>
        <taxon>Bacteria</taxon>
        <taxon>Pseudomonadati</taxon>
        <taxon>Bacteroidota</taxon>
        <taxon>Flavobacteriia</taxon>
        <taxon>Flavobacteriales</taxon>
        <taxon>Flavobacteriaceae</taxon>
    </lineage>
</organism>
<comment type="caution">
    <text evidence="1">The sequence shown here is derived from an EMBL/GenBank/DDBJ whole genome shotgun (WGS) entry which is preliminary data.</text>
</comment>
<dbReference type="OrthoDB" id="1121656at2"/>
<sequence>MKEKILGIILSIICLNLSFGQELQDGQKRWSSEKKLTIDDFKIKISDENNEDIYSQFMISYSAQGFDFLKRNLNSKIGNLFLGNASWIDTTKVENIAKRIEFQQTQFNLAEIHARKFRKRLFIKKWKISKGFDIMNKISNEIMAEFSEQRMLLIRETESGTNQGKLAEWNEKITNELKELYEFRFENKKKIKRKK</sequence>
<dbReference type="RefSeq" id="WP_109406076.1">
    <property type="nucleotide sequence ID" value="NZ_QFFG01000017.1"/>
</dbReference>
<proteinExistence type="predicted"/>
<dbReference type="Proteomes" id="UP000245670">
    <property type="component" value="Unassembled WGS sequence"/>
</dbReference>